<organism evidence="8 9">
    <name type="scientific">Porites lobata</name>
    <dbReference type="NCBI Taxonomy" id="104759"/>
    <lineage>
        <taxon>Eukaryota</taxon>
        <taxon>Metazoa</taxon>
        <taxon>Cnidaria</taxon>
        <taxon>Anthozoa</taxon>
        <taxon>Hexacorallia</taxon>
        <taxon>Scleractinia</taxon>
        <taxon>Fungiina</taxon>
        <taxon>Poritidae</taxon>
        <taxon>Porites</taxon>
    </lineage>
</organism>
<evidence type="ECO:0000256" key="4">
    <source>
        <dbReference type="ARBA" id="ARBA00023163"/>
    </source>
</evidence>
<evidence type="ECO:0000259" key="7">
    <source>
        <dbReference type="PROSITE" id="PS51119"/>
    </source>
</evidence>
<dbReference type="Pfam" id="PF05236">
    <property type="entry name" value="TAF4"/>
    <property type="match status" value="1"/>
</dbReference>
<proteinExistence type="inferred from homology"/>
<dbReference type="EMBL" id="CALNXK010000029">
    <property type="protein sequence ID" value="CAH3116033.1"/>
    <property type="molecule type" value="Genomic_DNA"/>
</dbReference>
<feature type="region of interest" description="Disordered" evidence="6">
    <location>
        <begin position="719"/>
        <end position="740"/>
    </location>
</feature>
<dbReference type="Pfam" id="PF07531">
    <property type="entry name" value="TAFH"/>
    <property type="match status" value="1"/>
</dbReference>
<dbReference type="Gene3D" id="1.10.20.10">
    <property type="entry name" value="Histone, subunit A"/>
    <property type="match status" value="1"/>
</dbReference>
<dbReference type="Proteomes" id="UP001159405">
    <property type="component" value="Unassembled WGS sequence"/>
</dbReference>
<feature type="compositionally biased region" description="Basic and acidic residues" evidence="6">
    <location>
        <begin position="725"/>
        <end position="740"/>
    </location>
</feature>
<evidence type="ECO:0000256" key="1">
    <source>
        <dbReference type="ARBA" id="ARBA00004123"/>
    </source>
</evidence>
<dbReference type="InterPro" id="IPR037249">
    <property type="entry name" value="TAFH/NHR1_dom_sf"/>
</dbReference>
<keyword evidence="9" id="KW-1185">Reference proteome</keyword>
<evidence type="ECO:0000256" key="5">
    <source>
        <dbReference type="ARBA" id="ARBA00023242"/>
    </source>
</evidence>
<reference evidence="8 9" key="1">
    <citation type="submission" date="2022-05" db="EMBL/GenBank/DDBJ databases">
        <authorList>
            <consortium name="Genoscope - CEA"/>
            <person name="William W."/>
        </authorList>
    </citation>
    <scope>NUCLEOTIDE SEQUENCE [LARGE SCALE GENOMIC DNA]</scope>
</reference>
<evidence type="ECO:0000256" key="3">
    <source>
        <dbReference type="ARBA" id="ARBA00023015"/>
    </source>
</evidence>
<dbReference type="PANTHER" id="PTHR15138:SF14">
    <property type="entry name" value="TRANSCRIPTION INITIATION FACTOR TFIID SUBUNIT 4"/>
    <property type="match status" value="1"/>
</dbReference>
<dbReference type="PANTHER" id="PTHR15138">
    <property type="entry name" value="TRANSCRIPTION INITIATION FACTOR TFIID SUBUNIT 4"/>
    <property type="match status" value="1"/>
</dbReference>
<dbReference type="SMART" id="SM00549">
    <property type="entry name" value="TAFH"/>
    <property type="match status" value="1"/>
</dbReference>
<keyword evidence="3" id="KW-0805">Transcription regulation</keyword>
<comment type="caution">
    <text evidence="8">The sequence shown here is derived from an EMBL/GenBank/DDBJ whole genome shotgun (WGS) entry which is preliminary data.</text>
</comment>
<evidence type="ECO:0000313" key="8">
    <source>
        <dbReference type="EMBL" id="CAH3116033.1"/>
    </source>
</evidence>
<evidence type="ECO:0000256" key="2">
    <source>
        <dbReference type="ARBA" id="ARBA00006178"/>
    </source>
</evidence>
<dbReference type="InterPro" id="IPR009072">
    <property type="entry name" value="Histone-fold"/>
</dbReference>
<evidence type="ECO:0000313" key="9">
    <source>
        <dbReference type="Proteomes" id="UP001159405"/>
    </source>
</evidence>
<evidence type="ECO:0000256" key="6">
    <source>
        <dbReference type="SAM" id="MobiDB-lite"/>
    </source>
</evidence>
<protein>
    <recommendedName>
        <fullName evidence="7">TAFH domain-containing protein</fullName>
    </recommendedName>
</protein>
<sequence length="844" mass="91867">MASSFLEDLFEKEVDEKEVSAMVGSLESQLASTPIPRSHHNEVKPSVEASKTSPKISNMTSKAPIRTSPIQNQTATAVRPGISSSPVLNTTGNTAITTVINIAPRPTVTTAVPLAPRPATMAVLAAPNAAFTGGHRFVTTMINSTDLINRNINILNPQQIALAPRIVSGNAAVPGNPQTMTAPRIIQQIQPRVVNAPRVVNPQVVLRQPATSSPMQQDQKMNIIQTQIRPVPASVSVTQNVPIRTNLTQIRPQQINAIPRTVTYRMPINQASVTTTKTEIASTAGTNSHNSSSSNVANVGMRVSTPTTPQQQGVKNITIAGNQTKPQPSSTPLATVTHSQPQVNAAQLEQVKEQALKLKNFFNNLVRLASEKSPEVGKTVKELVQGVMEGKLTEEQFATNLQTTLNSPPQPNLVGFLKKTLPLLRAQSRSPSTLQLLQQVPQSITPQKILPQQQVQPKTGTPTHTTSPQVHKQNGPSPLQKIQIVQRGQQVIKLTPEQQQLLLRQHQINAQRVLLTTSGATSGSQVATSSRNVVMVHAPPGTTGAKMVVTSPRSQAGTSVASSAAADKLKPKGFTGISSSGDDDINDVTSMAGVNLMEESQRILAINSDLLSSQTRSCKDEPFLNVPSLQRKLDLLAKKHGLTDVSQDVVSLVSHATQERLRNMLEKISTISLHRLEVYRDDPIYEVGVDIRSQLRVFEQIDEVERKKRDARERDILMRAAKSRSRQEDPEQARLKEKAKQLQQEEEELIRKRAANSTALAAIGPRKKRKLDEALEGSSSSSTPGSSSTSASPSSSSALGNQNDVRKQVPRQRMRRVLLKDLIFVMEQEKETTKSLLLYKALLK</sequence>
<dbReference type="PROSITE" id="PS51119">
    <property type="entry name" value="TAFH"/>
    <property type="match status" value="1"/>
</dbReference>
<dbReference type="InterPro" id="IPR045144">
    <property type="entry name" value="TAF4"/>
</dbReference>
<feature type="compositionally biased region" description="Polar residues" evidence="6">
    <location>
        <begin position="49"/>
        <end position="61"/>
    </location>
</feature>
<gene>
    <name evidence="8" type="ORF">PLOB_00024206</name>
</gene>
<dbReference type="InterPro" id="IPR003894">
    <property type="entry name" value="TAFH_NHR1"/>
</dbReference>
<keyword evidence="5" id="KW-0539">Nucleus</keyword>
<feature type="domain" description="TAFH" evidence="7">
    <location>
        <begin position="348"/>
        <end position="447"/>
    </location>
</feature>
<feature type="region of interest" description="Disordered" evidence="6">
    <location>
        <begin position="761"/>
        <end position="812"/>
    </location>
</feature>
<comment type="similarity">
    <text evidence="2">Belongs to the TAF4 family.</text>
</comment>
<comment type="subcellular location">
    <subcellularLocation>
        <location evidence="1">Nucleus</location>
    </subcellularLocation>
</comment>
<feature type="compositionally biased region" description="Low complexity" evidence="6">
    <location>
        <begin position="777"/>
        <end position="798"/>
    </location>
</feature>
<dbReference type="CDD" id="cd08045">
    <property type="entry name" value="HFD_TAF4"/>
    <property type="match status" value="1"/>
</dbReference>
<dbReference type="InterPro" id="IPR007900">
    <property type="entry name" value="TAF4_C"/>
</dbReference>
<dbReference type="Gene3D" id="1.20.120.1110">
    <property type="entry name" value="TAFH/NHR1 domain"/>
    <property type="match status" value="1"/>
</dbReference>
<feature type="region of interest" description="Disordered" evidence="6">
    <location>
        <begin position="447"/>
        <end position="477"/>
    </location>
</feature>
<dbReference type="SUPFAM" id="SSF158553">
    <property type="entry name" value="TAFH domain-like"/>
    <property type="match status" value="1"/>
</dbReference>
<dbReference type="SUPFAM" id="SSF47113">
    <property type="entry name" value="Histone-fold"/>
    <property type="match status" value="1"/>
</dbReference>
<accession>A0ABN8NQ51</accession>
<keyword evidence="4" id="KW-0804">Transcription</keyword>
<feature type="region of interest" description="Disordered" evidence="6">
    <location>
        <begin position="23"/>
        <end position="71"/>
    </location>
</feature>
<name>A0ABN8NQ51_9CNID</name>